<dbReference type="PANTHER" id="PTHR33121">
    <property type="entry name" value="CYCLIC DI-GMP PHOSPHODIESTERASE PDEF"/>
    <property type="match status" value="1"/>
</dbReference>
<dbReference type="Gene3D" id="3.30.450.20">
    <property type="entry name" value="PAS domain"/>
    <property type="match status" value="1"/>
</dbReference>
<dbReference type="SUPFAM" id="SSF141868">
    <property type="entry name" value="EAL domain-like"/>
    <property type="match status" value="1"/>
</dbReference>
<dbReference type="InterPro" id="IPR018842">
    <property type="entry name" value="YkuI_C"/>
</dbReference>
<dbReference type="SMART" id="SM00052">
    <property type="entry name" value="EAL"/>
    <property type="match status" value="1"/>
</dbReference>
<evidence type="ECO:0000313" key="2">
    <source>
        <dbReference type="EMBL" id="NCU17361.1"/>
    </source>
</evidence>
<dbReference type="PROSITE" id="PS50883">
    <property type="entry name" value="EAL"/>
    <property type="match status" value="1"/>
</dbReference>
<feature type="domain" description="EAL" evidence="1">
    <location>
        <begin position="1"/>
        <end position="250"/>
    </location>
</feature>
<dbReference type="RefSeq" id="WP_161920195.1">
    <property type="nucleotide sequence ID" value="NZ_JAACYS010000020.1"/>
</dbReference>
<dbReference type="InterPro" id="IPR001633">
    <property type="entry name" value="EAL_dom"/>
</dbReference>
<reference evidence="2 3" key="1">
    <citation type="submission" date="2020-01" db="EMBL/GenBank/DDBJ databases">
        <title>A novel Bacillus sp. from Pasinler.</title>
        <authorList>
            <person name="Adiguzel A."/>
            <person name="Ay H."/>
            <person name="Baltaci M.O."/>
        </authorList>
    </citation>
    <scope>NUCLEOTIDE SEQUENCE [LARGE SCALE GENOMIC DNA]</scope>
    <source>
        <strain evidence="2 3">P1</strain>
    </source>
</reference>
<dbReference type="InterPro" id="IPR035919">
    <property type="entry name" value="EAL_sf"/>
</dbReference>
<evidence type="ECO:0000313" key="3">
    <source>
        <dbReference type="Proteomes" id="UP000743899"/>
    </source>
</evidence>
<dbReference type="CDD" id="cd01948">
    <property type="entry name" value="EAL"/>
    <property type="match status" value="1"/>
</dbReference>
<proteinExistence type="predicted"/>
<dbReference type="Pfam" id="PF10388">
    <property type="entry name" value="YkuI_C"/>
    <property type="match status" value="1"/>
</dbReference>
<dbReference type="Proteomes" id="UP000743899">
    <property type="component" value="Unassembled WGS sequence"/>
</dbReference>
<dbReference type="InterPro" id="IPR029151">
    <property type="entry name" value="Sensor-like_sf"/>
</dbReference>
<dbReference type="Gene3D" id="3.20.20.450">
    <property type="entry name" value="EAL domain"/>
    <property type="match status" value="1"/>
</dbReference>
<dbReference type="Pfam" id="PF00563">
    <property type="entry name" value="EAL"/>
    <property type="match status" value="1"/>
</dbReference>
<protein>
    <submittedName>
        <fullName evidence="2">EAL domain-containing protein</fullName>
    </submittedName>
</protein>
<name>A0ABX0A4D0_9BACI</name>
<organism evidence="2 3">
    <name type="scientific">Pallidibacillus pasinlerensis</name>
    <dbReference type="NCBI Taxonomy" id="2703818"/>
    <lineage>
        <taxon>Bacteria</taxon>
        <taxon>Bacillati</taxon>
        <taxon>Bacillota</taxon>
        <taxon>Bacilli</taxon>
        <taxon>Bacillales</taxon>
        <taxon>Bacillaceae</taxon>
        <taxon>Pallidibacillus</taxon>
    </lineage>
</organism>
<comment type="caution">
    <text evidence="2">The sequence shown here is derived from an EMBL/GenBank/DDBJ whole genome shotgun (WGS) entry which is preliminary data.</text>
</comment>
<dbReference type="EMBL" id="JAACYS010000020">
    <property type="protein sequence ID" value="NCU17361.1"/>
    <property type="molecule type" value="Genomic_DNA"/>
</dbReference>
<dbReference type="SUPFAM" id="SSF103190">
    <property type="entry name" value="Sensory domain-like"/>
    <property type="match status" value="1"/>
</dbReference>
<keyword evidence="3" id="KW-1185">Reference proteome</keyword>
<accession>A0ABX0A4D0</accession>
<dbReference type="PANTHER" id="PTHR33121:SF82">
    <property type="entry name" value="SIGNAL TRANSDUCTION PROTEIN CONTAINING A EAL DOMAIN"/>
    <property type="match status" value="1"/>
</dbReference>
<evidence type="ECO:0000259" key="1">
    <source>
        <dbReference type="PROSITE" id="PS50883"/>
    </source>
</evidence>
<sequence length="406" mass="47856">MDPVEILLNQDKIIPYYRPIISADTQLVTGYEVSAFFQEQDGTIQNLDWFFKDPSIPEEYLLEIINHVIHSSLNYYLNNKISANLLFKYEAKILYKDRGENLIELLQSYSERNLNLNKIVIQIKDEFSYDELESIEKVFQYMKSFGIKIAIDDTGEQNGNLERLALLKPNIIKVDAGFLNDEDLPHLFPDVHHSLSLFARKIGASLMFKGINTYNQLNYAWRNGGQFYQGNFLHRPEPHFVDINCCKAKLEKHFQLFINHERKKVKAQLQLTKNIHRLFKSILQTVDIDQNYDDLILHIGKKCSDFAFRVYVCNDMGIQVSADAIKLKDGTWELVQNERMKNWSWRPFFFENIARMNLEKKGILSDLYTDIERYELIRTYSYPISDDLFIFLDIPYDYLFEQEGLL</sequence>
<dbReference type="InterPro" id="IPR050706">
    <property type="entry name" value="Cyclic-di-GMP_PDE-like"/>
</dbReference>
<gene>
    <name evidence="2" type="ORF">GW534_06190</name>
</gene>